<dbReference type="Pfam" id="PF00440">
    <property type="entry name" value="TetR_N"/>
    <property type="match status" value="1"/>
</dbReference>
<dbReference type="InterPro" id="IPR050109">
    <property type="entry name" value="HTH-type_TetR-like_transc_reg"/>
</dbReference>
<feature type="DNA-binding region" description="H-T-H motif" evidence="2">
    <location>
        <begin position="24"/>
        <end position="43"/>
    </location>
</feature>
<organism evidence="4 5">
    <name type="scientific">Dactylosporangium vinaceum</name>
    <dbReference type="NCBI Taxonomy" id="53362"/>
    <lineage>
        <taxon>Bacteria</taxon>
        <taxon>Bacillati</taxon>
        <taxon>Actinomycetota</taxon>
        <taxon>Actinomycetes</taxon>
        <taxon>Micromonosporales</taxon>
        <taxon>Micromonosporaceae</taxon>
        <taxon>Dactylosporangium</taxon>
    </lineage>
</organism>
<dbReference type="PANTHER" id="PTHR30055:SF219">
    <property type="entry name" value="TRANSCRIPTIONAL REGULATORY PROTEIN"/>
    <property type="match status" value="1"/>
</dbReference>
<dbReference type="SUPFAM" id="SSF46689">
    <property type="entry name" value="Homeodomain-like"/>
    <property type="match status" value="1"/>
</dbReference>
<sequence>MGHREDLLEGAVRCILEKGYASTTARDIVEASGTNLGSIGYHYGGMANLMAAALERAVEAWGLSLANAIMTAGADGLTGVERFERYFEHMIESVKSQRPLMLATFDAFLQAEQSEPVKRMLVEGMRGARRLWAQVFHGIDGAAEPAKADLVGSFYQALISGVLTQVLIDADDAPTAQDLSAAVRIVAASF</sequence>
<dbReference type="PANTHER" id="PTHR30055">
    <property type="entry name" value="HTH-TYPE TRANSCRIPTIONAL REGULATOR RUTR"/>
    <property type="match status" value="1"/>
</dbReference>
<dbReference type="SUPFAM" id="SSF48498">
    <property type="entry name" value="Tetracyclin repressor-like, C-terminal domain"/>
    <property type="match status" value="1"/>
</dbReference>
<comment type="caution">
    <text evidence="4">The sequence shown here is derived from an EMBL/GenBank/DDBJ whole genome shotgun (WGS) entry which is preliminary data.</text>
</comment>
<keyword evidence="5" id="KW-1185">Reference proteome</keyword>
<accession>A0ABV5MCM3</accession>
<dbReference type="Gene3D" id="1.10.357.10">
    <property type="entry name" value="Tetracycline Repressor, domain 2"/>
    <property type="match status" value="1"/>
</dbReference>
<evidence type="ECO:0000256" key="2">
    <source>
        <dbReference type="PROSITE-ProRule" id="PRU00335"/>
    </source>
</evidence>
<dbReference type="InterPro" id="IPR001647">
    <property type="entry name" value="HTH_TetR"/>
</dbReference>
<name>A0ABV5MCM3_9ACTN</name>
<dbReference type="InterPro" id="IPR009057">
    <property type="entry name" value="Homeodomain-like_sf"/>
</dbReference>
<dbReference type="EMBL" id="JBHMCA010000047">
    <property type="protein sequence ID" value="MFB9446588.1"/>
    <property type="molecule type" value="Genomic_DNA"/>
</dbReference>
<protein>
    <submittedName>
        <fullName evidence="4">TetR/AcrR family transcriptional regulator</fullName>
    </submittedName>
</protein>
<dbReference type="Proteomes" id="UP001589608">
    <property type="component" value="Unassembled WGS sequence"/>
</dbReference>
<gene>
    <name evidence="4" type="ORF">ACFFTR_26165</name>
</gene>
<evidence type="ECO:0000313" key="5">
    <source>
        <dbReference type="Proteomes" id="UP001589608"/>
    </source>
</evidence>
<feature type="domain" description="HTH tetR-type" evidence="3">
    <location>
        <begin position="1"/>
        <end position="61"/>
    </location>
</feature>
<evidence type="ECO:0000259" key="3">
    <source>
        <dbReference type="PROSITE" id="PS50977"/>
    </source>
</evidence>
<evidence type="ECO:0000256" key="1">
    <source>
        <dbReference type="ARBA" id="ARBA00023125"/>
    </source>
</evidence>
<dbReference type="RefSeq" id="WP_223092298.1">
    <property type="nucleotide sequence ID" value="NZ_CP061913.1"/>
</dbReference>
<dbReference type="PROSITE" id="PS50977">
    <property type="entry name" value="HTH_TETR_2"/>
    <property type="match status" value="1"/>
</dbReference>
<proteinExistence type="predicted"/>
<dbReference type="InterPro" id="IPR036271">
    <property type="entry name" value="Tet_transcr_reg_TetR-rel_C_sf"/>
</dbReference>
<reference evidence="4 5" key="1">
    <citation type="submission" date="2024-09" db="EMBL/GenBank/DDBJ databases">
        <authorList>
            <person name="Sun Q."/>
            <person name="Mori K."/>
        </authorList>
    </citation>
    <scope>NUCLEOTIDE SEQUENCE [LARGE SCALE GENOMIC DNA]</scope>
    <source>
        <strain evidence="4 5">JCM 3307</strain>
    </source>
</reference>
<evidence type="ECO:0000313" key="4">
    <source>
        <dbReference type="EMBL" id="MFB9446588.1"/>
    </source>
</evidence>
<keyword evidence="1 2" id="KW-0238">DNA-binding</keyword>